<organism evidence="1 2">
    <name type="scientific">Characodon lateralis</name>
    <dbReference type="NCBI Taxonomy" id="208331"/>
    <lineage>
        <taxon>Eukaryota</taxon>
        <taxon>Metazoa</taxon>
        <taxon>Chordata</taxon>
        <taxon>Craniata</taxon>
        <taxon>Vertebrata</taxon>
        <taxon>Euteleostomi</taxon>
        <taxon>Actinopterygii</taxon>
        <taxon>Neopterygii</taxon>
        <taxon>Teleostei</taxon>
        <taxon>Neoteleostei</taxon>
        <taxon>Acanthomorphata</taxon>
        <taxon>Ovalentaria</taxon>
        <taxon>Atherinomorphae</taxon>
        <taxon>Cyprinodontiformes</taxon>
        <taxon>Goodeidae</taxon>
        <taxon>Characodon</taxon>
    </lineage>
</organism>
<evidence type="ECO:0000313" key="2">
    <source>
        <dbReference type="Proteomes" id="UP001352852"/>
    </source>
</evidence>
<gene>
    <name evidence="1" type="ORF">CHARACLAT_010091</name>
</gene>
<protein>
    <submittedName>
        <fullName evidence="1">Uncharacterized protein</fullName>
    </submittedName>
</protein>
<dbReference type="Proteomes" id="UP001352852">
    <property type="component" value="Unassembled WGS sequence"/>
</dbReference>
<accession>A0ABU7DHE5</accession>
<name>A0ABU7DHE5_9TELE</name>
<comment type="caution">
    <text evidence="1">The sequence shown here is derived from an EMBL/GenBank/DDBJ whole genome shotgun (WGS) entry which is preliminary data.</text>
</comment>
<reference evidence="1 2" key="1">
    <citation type="submission" date="2021-06" db="EMBL/GenBank/DDBJ databases">
        <authorList>
            <person name="Palmer J.M."/>
        </authorList>
    </citation>
    <scope>NUCLEOTIDE SEQUENCE [LARGE SCALE GENOMIC DNA]</scope>
    <source>
        <strain evidence="1 2">CL_MEX2019</strain>
        <tissue evidence="1">Muscle</tissue>
    </source>
</reference>
<sequence>MSRLTCTEVLPATFTRQTVRRVHGLRSAAHSTLFTQTATALSPQCSLREFVAAVVRFEVPAVSRWDES</sequence>
<keyword evidence="2" id="KW-1185">Reference proteome</keyword>
<proteinExistence type="predicted"/>
<dbReference type="EMBL" id="JAHUTJ010025225">
    <property type="protein sequence ID" value="MED6273796.1"/>
    <property type="molecule type" value="Genomic_DNA"/>
</dbReference>
<evidence type="ECO:0000313" key="1">
    <source>
        <dbReference type="EMBL" id="MED6273796.1"/>
    </source>
</evidence>